<accession>A0A087CJC1</accession>
<evidence type="ECO:0000313" key="2">
    <source>
        <dbReference type="Proteomes" id="UP000029050"/>
    </source>
</evidence>
<dbReference type="eggNOG" id="ENOG503195F">
    <property type="taxonomic scope" value="Bacteria"/>
</dbReference>
<sequence>MRMWSLSPKVLDAKGIVACWRESLLAQAVLAGQTKGYTHHPQLDRFRSCKDPLVAVAGYLGPLADEADRRGYHFDRGKILRTADEGLRIDVNDQQLAYEWRLLLKKLENRDSARYELMRGLQEEAHPLFNVVPGPIASWEKVLPDV</sequence>
<organism evidence="1 2">
    <name type="scientific">Bifidobacterium psychraerophilum</name>
    <dbReference type="NCBI Taxonomy" id="218140"/>
    <lineage>
        <taxon>Bacteria</taxon>
        <taxon>Bacillati</taxon>
        <taxon>Actinomycetota</taxon>
        <taxon>Actinomycetes</taxon>
        <taxon>Bifidobacteriales</taxon>
        <taxon>Bifidobacteriaceae</taxon>
        <taxon>Bifidobacterium</taxon>
    </lineage>
</organism>
<proteinExistence type="predicted"/>
<dbReference type="Pfam" id="PF03013">
    <property type="entry name" value="Pyr_excise"/>
    <property type="match status" value="1"/>
</dbReference>
<dbReference type="Proteomes" id="UP000029050">
    <property type="component" value="Unassembled WGS sequence"/>
</dbReference>
<gene>
    <name evidence="1" type="ORF">BPSY_0467</name>
</gene>
<keyword evidence="2" id="KW-1185">Reference proteome</keyword>
<evidence type="ECO:0008006" key="3">
    <source>
        <dbReference type="Google" id="ProtNLM"/>
    </source>
</evidence>
<name>A0A087CJC1_9BIFI</name>
<evidence type="ECO:0000313" key="1">
    <source>
        <dbReference type="EMBL" id="KFI83371.1"/>
    </source>
</evidence>
<comment type="caution">
    <text evidence="1">The sequence shown here is derived from an EMBL/GenBank/DDBJ whole genome shotgun (WGS) entry which is preliminary data.</text>
</comment>
<reference evidence="1 2" key="1">
    <citation type="submission" date="2014-03" db="EMBL/GenBank/DDBJ databases">
        <title>Genomics of Bifidobacteria.</title>
        <authorList>
            <person name="Ventura M."/>
            <person name="Milani C."/>
            <person name="Lugli G.A."/>
        </authorList>
    </citation>
    <scope>NUCLEOTIDE SEQUENCE [LARGE SCALE GENOMIC DNA]</scope>
    <source>
        <strain evidence="1 2">LMG 21775</strain>
    </source>
</reference>
<dbReference type="OrthoDB" id="3253436at2"/>
<protein>
    <recommendedName>
        <fullName evidence="3">Pyrimidine dimer DNA glycosylase</fullName>
    </recommendedName>
</protein>
<dbReference type="InterPro" id="IPR004260">
    <property type="entry name" value="Pyr-dimer_DNA_glycosylase"/>
</dbReference>
<dbReference type="AlphaFoldDB" id="A0A087CJC1"/>
<dbReference type="EMBL" id="JGZI01000007">
    <property type="protein sequence ID" value="KFI83371.1"/>
    <property type="molecule type" value="Genomic_DNA"/>
</dbReference>